<feature type="binding site" evidence="12">
    <location>
        <begin position="460"/>
        <end position="462"/>
    </location>
    <ligand>
        <name>L-homocysteine</name>
        <dbReference type="ChEBI" id="CHEBI:58199"/>
    </ligand>
</feature>
<evidence type="ECO:0000256" key="8">
    <source>
        <dbReference type="ARBA" id="ARBA00022723"/>
    </source>
</evidence>
<dbReference type="SUPFAM" id="SSF51726">
    <property type="entry name" value="UROD/MetE-like"/>
    <property type="match status" value="2"/>
</dbReference>
<dbReference type="NCBIfam" id="NF003556">
    <property type="entry name" value="PRK05222.1"/>
    <property type="match status" value="1"/>
</dbReference>
<dbReference type="GO" id="GO:0003871">
    <property type="term" value="F:5-methyltetrahydropteroyltriglutamate-homocysteine S-methyltransferase activity"/>
    <property type="evidence" value="ECO:0007669"/>
    <property type="project" value="UniProtKB-EC"/>
</dbReference>
<evidence type="ECO:0000256" key="10">
    <source>
        <dbReference type="ARBA" id="ARBA00022833"/>
    </source>
</evidence>
<feature type="domain" description="Cobalamin-independent methionine synthase MetE C-terminal/archaeal" evidence="16">
    <location>
        <begin position="455"/>
        <end position="783"/>
    </location>
</feature>
<organism evidence="18 19">
    <name type="scientific">Kocuria turfanensis</name>
    <dbReference type="NCBI Taxonomy" id="388357"/>
    <lineage>
        <taxon>Bacteria</taxon>
        <taxon>Bacillati</taxon>
        <taxon>Actinomycetota</taxon>
        <taxon>Actinomycetes</taxon>
        <taxon>Micrococcales</taxon>
        <taxon>Micrococcaceae</taxon>
        <taxon>Kocuria</taxon>
    </lineage>
</organism>
<dbReference type="UniPathway" id="UPA00051">
    <property type="reaction ID" value="UER00082"/>
</dbReference>
<dbReference type="Proteomes" id="UP000321103">
    <property type="component" value="Unassembled WGS sequence"/>
</dbReference>
<evidence type="ECO:0000313" key="18">
    <source>
        <dbReference type="EMBL" id="GEO94460.1"/>
    </source>
</evidence>
<evidence type="ECO:0000256" key="15">
    <source>
        <dbReference type="SAM" id="MobiDB-lite"/>
    </source>
</evidence>
<feature type="binding site" evidence="12">
    <location>
        <begin position="544"/>
        <end position="545"/>
    </location>
    <ligand>
        <name>5-methyltetrahydropteroyltri-L-glutamate</name>
        <dbReference type="ChEBI" id="CHEBI:58207"/>
    </ligand>
</feature>
<feature type="binding site" evidence="12">
    <location>
        <begin position="460"/>
        <end position="462"/>
    </location>
    <ligand>
        <name>L-methionine</name>
        <dbReference type="ChEBI" id="CHEBI:57844"/>
    </ligand>
</feature>
<evidence type="ECO:0000256" key="13">
    <source>
        <dbReference type="PIRSR" id="PIRSR000382-2"/>
    </source>
</evidence>
<dbReference type="PIRSF" id="PIRSF000382">
    <property type="entry name" value="MeTrfase_B12_ind"/>
    <property type="match status" value="1"/>
</dbReference>
<evidence type="ECO:0000256" key="7">
    <source>
        <dbReference type="ARBA" id="ARBA00022679"/>
    </source>
</evidence>
<keyword evidence="19" id="KW-1185">Reference proteome</keyword>
<sequence>MSTTTPAVPFPAATITGYPRIGRRRELKQALEAYWAGRSTREELEAAAGELQLATYRRLVELGLGAQDASLPAAFPLYDQVLDTTVALGAVPSRFADLAGEDGRLDLDGSFVLARGDAGRAPLELTKWFDTNYHYLVPEIGPGTPFTASADRLVADVRRAAEHGFTVRPVLVGPVSFLLLAKADDDAPAGFDPLQRLADLLPVYARLLDALAAAGAPWVQLEEPALVADQDVPAARLAAAVQEAYSALTAVPGRPRLLVTTSYGSPGALLRPLARSGVEAVHLDLVKGAAPAPAELALFAGEGTPALVAGAVDGRNVWRADLAGRLDQLDDLVRAGARVAVASSTSLFHVPHDVAEETRLHPLLRSWLAFADQKVGEVVTLAHGLAAGRGAVADQLAEAAAARRSREDAPGVRDAAVRERAASLTPAEIGRAPAEVRRAAQEGRSFTASGPLPPLPTTTIGSFPQTAEVRAARARHRAGALPDAQYEGFLREEIERVVRLQEELGLDVLVHGEAERNDMVQYFAEHLDGFATTVHGWVQSYGSRCTRPSILWGDVSREGPGLRGEAFTVPWIGHAQSLTDRPVKGMLTGPVTILAWSFVRDDQPLEQTARQVALALRDEVADLEAAGIGIIQVDEPALRELLPLRRADQQAYLGWSVDAFRLATSGVRDETQIHTHLCYSEFGEVVGAIDGLDADVTSIEAARSRMEVLTDLEAAGFSRGIGPGVWDIHSPRVPGQEEIEQLLERALEHVPARTLWVNPDCGLKTRGYEETKASLEHLVAAARTARERSAQPAGPALIVQHGSRA</sequence>
<feature type="binding site" evidence="13">
    <location>
        <position position="678"/>
    </location>
    <ligand>
        <name>Zn(2+)</name>
        <dbReference type="ChEBI" id="CHEBI:29105"/>
        <label>1</label>
        <note>catalytic</note>
    </ligand>
</feature>
<protein>
    <recommendedName>
        <fullName evidence="4">5-methyltetrahydropteroyltriglutamate--homocysteine S-methyltransferase</fullName>
        <ecNumber evidence="4">2.1.1.14</ecNumber>
    </recommendedName>
</protein>
<accession>A0A512I9T1</accession>
<dbReference type="GO" id="GO:0008270">
    <property type="term" value="F:zinc ion binding"/>
    <property type="evidence" value="ECO:0007669"/>
    <property type="project" value="InterPro"/>
</dbReference>
<keyword evidence="7 18" id="KW-0808">Transferase</keyword>
<comment type="function">
    <text evidence="1">Catalyzes the transfer of a methyl group from 5-methyltetrahydrofolate to homocysteine resulting in methionine formation.</text>
</comment>
<evidence type="ECO:0000256" key="9">
    <source>
        <dbReference type="ARBA" id="ARBA00022737"/>
    </source>
</evidence>
<dbReference type="PANTHER" id="PTHR30519">
    <property type="entry name" value="5-METHYLTETRAHYDROPTEROYLTRIGLUTAMATE--HOMOCYSTEINE METHYLTRANSFERASE"/>
    <property type="match status" value="1"/>
</dbReference>
<dbReference type="STRING" id="388357.GCA_001580365_01667"/>
<keyword evidence="9" id="KW-0677">Repeat</keyword>
<dbReference type="NCBIfam" id="TIGR01371">
    <property type="entry name" value="met_syn_B12ind"/>
    <property type="match status" value="1"/>
</dbReference>
<evidence type="ECO:0000256" key="6">
    <source>
        <dbReference type="ARBA" id="ARBA00022605"/>
    </source>
</evidence>
<dbReference type="RefSeq" id="WP_062735364.1">
    <property type="nucleotide sequence ID" value="NZ_BJZS01000016.1"/>
</dbReference>
<dbReference type="Pfam" id="PF08267">
    <property type="entry name" value="Meth_synt_1"/>
    <property type="match status" value="1"/>
</dbReference>
<feature type="binding site" evidence="12">
    <location>
        <position position="634"/>
    </location>
    <ligand>
        <name>L-methionine</name>
        <dbReference type="ChEBI" id="CHEBI:57844"/>
    </ligand>
</feature>
<comment type="cofactor">
    <cofactor evidence="13">
        <name>Zn(2+)</name>
        <dbReference type="ChEBI" id="CHEBI:29105"/>
    </cofactor>
    <text evidence="13">Binds 2 Zn(2+) ions per subunit.</text>
</comment>
<feature type="active site" description="Proton donor" evidence="14">
    <location>
        <position position="729"/>
    </location>
</feature>
<evidence type="ECO:0000256" key="1">
    <source>
        <dbReference type="ARBA" id="ARBA00002777"/>
    </source>
</evidence>
<feature type="binding site" evidence="12">
    <location>
        <position position="28"/>
    </location>
    <ligand>
        <name>5-methyltetrahydropteroyltri-L-glutamate</name>
        <dbReference type="ChEBI" id="CHEBI:58207"/>
    </ligand>
</feature>
<evidence type="ECO:0000259" key="16">
    <source>
        <dbReference type="Pfam" id="PF01717"/>
    </source>
</evidence>
<keyword evidence="5 18" id="KW-0489">Methyltransferase</keyword>
<evidence type="ECO:0000256" key="14">
    <source>
        <dbReference type="PIRSR" id="PIRSR000382-3"/>
    </source>
</evidence>
<keyword evidence="10 13" id="KW-0862">Zinc</keyword>
<dbReference type="InterPro" id="IPR013215">
    <property type="entry name" value="Cbl-indep_Met_Synth_N"/>
</dbReference>
<feature type="binding site" evidence="13">
    <location>
        <position position="676"/>
    </location>
    <ligand>
        <name>Zn(2+)</name>
        <dbReference type="ChEBI" id="CHEBI:29105"/>
        <label>1</label>
        <note>catalytic</note>
    </ligand>
</feature>
<dbReference type="AlphaFoldDB" id="A0A512I9T1"/>
<evidence type="ECO:0000256" key="3">
    <source>
        <dbReference type="ARBA" id="ARBA00009553"/>
    </source>
</evidence>
<proteinExistence type="inferred from homology"/>
<dbReference type="InterPro" id="IPR038071">
    <property type="entry name" value="UROD/MetE-like_sf"/>
</dbReference>
<dbReference type="CDD" id="cd03311">
    <property type="entry name" value="CIMS_C_terminal_like"/>
    <property type="match status" value="1"/>
</dbReference>
<evidence type="ECO:0000259" key="17">
    <source>
        <dbReference type="Pfam" id="PF08267"/>
    </source>
</evidence>
<dbReference type="Gene3D" id="3.20.20.210">
    <property type="match status" value="2"/>
</dbReference>
<evidence type="ECO:0000256" key="4">
    <source>
        <dbReference type="ARBA" id="ARBA00012034"/>
    </source>
</evidence>
<name>A0A512I9T1_9MICC</name>
<feature type="binding site" evidence="12">
    <location>
        <position position="132"/>
    </location>
    <ligand>
        <name>5-methyltetrahydropteroyltri-L-glutamate</name>
        <dbReference type="ChEBI" id="CHEBI:58207"/>
    </ligand>
</feature>
<dbReference type="InterPro" id="IPR002629">
    <property type="entry name" value="Met_Synth_C/arc"/>
</dbReference>
<feature type="domain" description="Cobalamin-independent methionine synthase MetE N-terminal" evidence="17">
    <location>
        <begin position="13"/>
        <end position="333"/>
    </location>
</feature>
<feature type="binding site" evidence="13">
    <location>
        <position position="761"/>
    </location>
    <ligand>
        <name>Zn(2+)</name>
        <dbReference type="ChEBI" id="CHEBI:29105"/>
        <label>1</label>
        <note>catalytic</note>
    </ligand>
</feature>
<dbReference type="CDD" id="cd03312">
    <property type="entry name" value="CIMS_N_terminal_like"/>
    <property type="match status" value="1"/>
</dbReference>
<keyword evidence="6" id="KW-0028">Amino-acid biosynthesis</keyword>
<comment type="similarity">
    <text evidence="3">Belongs to the vitamin-B12 independent methionine synthase family.</text>
</comment>
<dbReference type="Pfam" id="PF01717">
    <property type="entry name" value="Meth_synt_2"/>
    <property type="match status" value="1"/>
</dbReference>
<keyword evidence="8 13" id="KW-0479">Metal-binding</keyword>
<evidence type="ECO:0000313" key="19">
    <source>
        <dbReference type="Proteomes" id="UP000321103"/>
    </source>
</evidence>
<evidence type="ECO:0000256" key="11">
    <source>
        <dbReference type="ARBA" id="ARBA00023167"/>
    </source>
</evidence>
<reference evidence="18 19" key="1">
    <citation type="submission" date="2019-07" db="EMBL/GenBank/DDBJ databases">
        <title>Whole genome shotgun sequence of Kocuria turfanensis NBRC 107627.</title>
        <authorList>
            <person name="Hosoyama A."/>
            <person name="Uohara A."/>
            <person name="Ohji S."/>
            <person name="Ichikawa N."/>
        </authorList>
    </citation>
    <scope>NUCLEOTIDE SEQUENCE [LARGE SCALE GENOMIC DNA]</scope>
    <source>
        <strain evidence="18 19">NBRC 107627</strain>
    </source>
</reference>
<keyword evidence="11" id="KW-0486">Methionine biosynthesis</keyword>
<evidence type="ECO:0000256" key="2">
    <source>
        <dbReference type="ARBA" id="ARBA00004681"/>
    </source>
</evidence>
<dbReference type="EC" id="2.1.1.14" evidence="4"/>
<comment type="pathway">
    <text evidence="2">Amino-acid biosynthesis; L-methionine biosynthesis via de novo pathway; L-methionine from L-homocysteine (MetE route): step 1/1.</text>
</comment>
<feature type="binding site" evidence="13">
    <location>
        <position position="700"/>
    </location>
    <ligand>
        <name>Zn(2+)</name>
        <dbReference type="ChEBI" id="CHEBI:29105"/>
        <label>1</label>
        <note>catalytic</note>
    </ligand>
</feature>
<dbReference type="EMBL" id="BJZS01000016">
    <property type="protein sequence ID" value="GEO94460.1"/>
    <property type="molecule type" value="Genomic_DNA"/>
</dbReference>
<feature type="binding site" evidence="12">
    <location>
        <position position="596"/>
    </location>
    <ligand>
        <name>5-methyltetrahydropteroyltri-L-glutamate</name>
        <dbReference type="ChEBI" id="CHEBI:58207"/>
    </ligand>
</feature>
<dbReference type="GO" id="GO:0032259">
    <property type="term" value="P:methylation"/>
    <property type="evidence" value="ECO:0007669"/>
    <property type="project" value="UniProtKB-KW"/>
</dbReference>
<feature type="region of interest" description="Disordered" evidence="15">
    <location>
        <begin position="786"/>
        <end position="805"/>
    </location>
</feature>
<feature type="binding site" evidence="12">
    <location>
        <position position="634"/>
    </location>
    <ligand>
        <name>L-homocysteine</name>
        <dbReference type="ChEBI" id="CHEBI:58199"/>
    </ligand>
</feature>
<evidence type="ECO:0000256" key="5">
    <source>
        <dbReference type="ARBA" id="ARBA00022603"/>
    </source>
</evidence>
<evidence type="ECO:0000256" key="12">
    <source>
        <dbReference type="PIRSR" id="PIRSR000382-1"/>
    </source>
</evidence>
<gene>
    <name evidence="18" type="ORF">KTU01_05830</name>
</gene>
<dbReference type="InterPro" id="IPR006276">
    <property type="entry name" value="Cobalamin-indep_Met_synthase"/>
</dbReference>
<feature type="binding site" evidence="12">
    <location>
        <position position="513"/>
    </location>
    <ligand>
        <name>L-methionine</name>
        <dbReference type="ChEBI" id="CHEBI:57844"/>
    </ligand>
</feature>
<comment type="caution">
    <text evidence="18">The sequence shown here is derived from an EMBL/GenBank/DDBJ whole genome shotgun (WGS) entry which is preliminary data.</text>
</comment>
<dbReference type="GO" id="GO:0009086">
    <property type="term" value="P:methionine biosynthetic process"/>
    <property type="evidence" value="ECO:0007669"/>
    <property type="project" value="UniProtKB-KW"/>
</dbReference>